<feature type="compositionally biased region" description="Basic and acidic residues" evidence="15">
    <location>
        <begin position="529"/>
        <end position="540"/>
    </location>
</feature>
<feature type="domain" description="Protein kinase" evidence="17">
    <location>
        <begin position="232"/>
        <end position="492"/>
    </location>
</feature>
<protein>
    <recommendedName>
        <fullName evidence="3">non-specific serine/threonine protein kinase</fullName>
        <ecNumber evidence="3">2.7.11.1</ecNumber>
    </recommendedName>
    <alternativeName>
        <fullName evidence="12">Autophagy-related protein 1</fullName>
    </alternativeName>
</protein>
<dbReference type="InterPro" id="IPR045269">
    <property type="entry name" value="Atg1-like"/>
</dbReference>
<evidence type="ECO:0000259" key="16">
    <source>
        <dbReference type="PROSITE" id="PS50006"/>
    </source>
</evidence>
<keyword evidence="19" id="KW-1185">Reference proteome</keyword>
<dbReference type="GO" id="GO:0000045">
    <property type="term" value="P:autophagosome assembly"/>
    <property type="evidence" value="ECO:0007669"/>
    <property type="project" value="TreeGrafter"/>
</dbReference>
<dbReference type="SUPFAM" id="SSF56112">
    <property type="entry name" value="Protein kinase-like (PK-like)"/>
    <property type="match status" value="1"/>
</dbReference>
<dbReference type="GO" id="GO:0000422">
    <property type="term" value="P:autophagy of mitochondrion"/>
    <property type="evidence" value="ECO:0007669"/>
    <property type="project" value="TreeGrafter"/>
</dbReference>
<organism evidence="18 19">
    <name type="scientific">Chaetomidium leptoderma</name>
    <dbReference type="NCBI Taxonomy" id="669021"/>
    <lineage>
        <taxon>Eukaryota</taxon>
        <taxon>Fungi</taxon>
        <taxon>Dikarya</taxon>
        <taxon>Ascomycota</taxon>
        <taxon>Pezizomycotina</taxon>
        <taxon>Sordariomycetes</taxon>
        <taxon>Sordariomycetidae</taxon>
        <taxon>Sordariales</taxon>
        <taxon>Chaetomiaceae</taxon>
        <taxon>Chaetomidium</taxon>
    </lineage>
</organism>
<evidence type="ECO:0000256" key="7">
    <source>
        <dbReference type="ARBA" id="ARBA00022741"/>
    </source>
</evidence>
<evidence type="ECO:0000256" key="15">
    <source>
        <dbReference type="SAM" id="MobiDB-lite"/>
    </source>
</evidence>
<accession>A0AAN6VIU2</accession>
<evidence type="ECO:0000256" key="13">
    <source>
        <dbReference type="ARBA" id="ARBA00047899"/>
    </source>
</evidence>
<dbReference type="AlphaFoldDB" id="A0AAN6VIU2"/>
<feature type="domain" description="FHA" evidence="16">
    <location>
        <begin position="86"/>
        <end position="143"/>
    </location>
</feature>
<evidence type="ECO:0000256" key="3">
    <source>
        <dbReference type="ARBA" id="ARBA00012513"/>
    </source>
</evidence>
<dbReference type="Pfam" id="PF00498">
    <property type="entry name" value="FHA"/>
    <property type="match status" value="1"/>
</dbReference>
<sequence length="725" mass="80069">MDDTDLIARVYPVLYNHAGRLTLEKNNNRLLLALPLTDSPGFEELDPALGQSDRESTLPPSPHNPDESSDCLELRFSNPPKTARGFVFGRDEKCDIILPSLSGISGAHFAITFENGFEDTDRYRLVLRDLNSLVGTSVKYNDKGGERRSGSRWILSGHEAVDGNTIIVEVHSCLLLRVVVFIPEIHGLLDGYVRRFLCQPLPESMFADLNIHSSPRTKAATGVYSPESGPILIEIAEFGRGAFAVATHCWNVSTGRVFARKKPLQPLAEQDRAVWKREAKLLAKLSHKHIVRIFEVLDMPNSTIELHLEPVSGGTLKPRLPLPYLQSLDVIHQCLSALTYLHGQNPPIVHRDIKPENILVDDGPKGIHIKLADFGFSREDRNLMSPCGTPLYYPPELWEEGKRRDHGGSQQAYSTAVDIWSLGVVAAECVQGLPQPAGSGLRWCKQLIEHFRTQTSPSPASHLHRFLLSNMVVIDPKSRASAQKCYDQVVSLSTDDHWQPVEVFDKDEQFILSTDSSISAATLITPPPSRRDNNNSDDCRPLVGAVRSQPRRQLRAEPYPASHRRKQPSPFSTPTITPSRTSRPTTYAASLTPAGSSRTDIPDEDEEEEEEEELEEEMEGAESGYFSANFLLDPLWVGSEVARMGRETPSEWSAGGTSSTGGEQGNESSRDLGGGASVVVLTDDWLDQPVEGGMMEGVEGGQGPAAAWTESERWLADALMSEMME</sequence>
<comment type="caution">
    <text evidence="18">The sequence shown here is derived from an EMBL/GenBank/DDBJ whole genome shotgun (WGS) entry which is preliminary data.</text>
</comment>
<keyword evidence="10" id="KW-0653">Protein transport</keyword>
<keyword evidence="9" id="KW-0067">ATP-binding</keyword>
<evidence type="ECO:0000313" key="19">
    <source>
        <dbReference type="Proteomes" id="UP001302745"/>
    </source>
</evidence>
<dbReference type="EC" id="2.7.11.1" evidence="3"/>
<reference evidence="18" key="1">
    <citation type="journal article" date="2023" name="Mol. Phylogenet. Evol.">
        <title>Genome-scale phylogeny and comparative genomics of the fungal order Sordariales.</title>
        <authorList>
            <person name="Hensen N."/>
            <person name="Bonometti L."/>
            <person name="Westerberg I."/>
            <person name="Brannstrom I.O."/>
            <person name="Guillou S."/>
            <person name="Cros-Aarteil S."/>
            <person name="Calhoun S."/>
            <person name="Haridas S."/>
            <person name="Kuo A."/>
            <person name="Mondo S."/>
            <person name="Pangilinan J."/>
            <person name="Riley R."/>
            <person name="LaButti K."/>
            <person name="Andreopoulos B."/>
            <person name="Lipzen A."/>
            <person name="Chen C."/>
            <person name="Yan M."/>
            <person name="Daum C."/>
            <person name="Ng V."/>
            <person name="Clum A."/>
            <person name="Steindorff A."/>
            <person name="Ohm R.A."/>
            <person name="Martin F."/>
            <person name="Silar P."/>
            <person name="Natvig D.O."/>
            <person name="Lalanne C."/>
            <person name="Gautier V."/>
            <person name="Ament-Velasquez S.L."/>
            <person name="Kruys A."/>
            <person name="Hutchinson M.I."/>
            <person name="Powell A.J."/>
            <person name="Barry K."/>
            <person name="Miller A.N."/>
            <person name="Grigoriev I.V."/>
            <person name="Debuchy R."/>
            <person name="Gladieux P."/>
            <person name="Hiltunen Thoren M."/>
            <person name="Johannesson H."/>
        </authorList>
    </citation>
    <scope>NUCLEOTIDE SEQUENCE</scope>
    <source>
        <strain evidence="18">CBS 538.74</strain>
    </source>
</reference>
<dbReference type="PROSITE" id="PS00108">
    <property type="entry name" value="PROTEIN_KINASE_ST"/>
    <property type="match status" value="1"/>
</dbReference>
<evidence type="ECO:0000256" key="4">
    <source>
        <dbReference type="ARBA" id="ARBA00022448"/>
    </source>
</evidence>
<dbReference type="PANTHER" id="PTHR24348:SF22">
    <property type="entry name" value="NON-SPECIFIC SERINE_THREONINE PROTEIN KINASE"/>
    <property type="match status" value="1"/>
</dbReference>
<evidence type="ECO:0000256" key="11">
    <source>
        <dbReference type="ARBA" id="ARBA00023006"/>
    </source>
</evidence>
<dbReference type="GO" id="GO:0034727">
    <property type="term" value="P:piecemeal microautophagy of the nucleus"/>
    <property type="evidence" value="ECO:0007669"/>
    <property type="project" value="TreeGrafter"/>
</dbReference>
<feature type="compositionally biased region" description="Polar residues" evidence="15">
    <location>
        <begin position="587"/>
        <end position="599"/>
    </location>
</feature>
<dbReference type="GO" id="GO:0061709">
    <property type="term" value="P:reticulophagy"/>
    <property type="evidence" value="ECO:0007669"/>
    <property type="project" value="TreeGrafter"/>
</dbReference>
<evidence type="ECO:0000256" key="6">
    <source>
        <dbReference type="ARBA" id="ARBA00022679"/>
    </source>
</evidence>
<keyword evidence="5" id="KW-0723">Serine/threonine-protein kinase</keyword>
<dbReference type="Gene3D" id="2.60.200.20">
    <property type="match status" value="1"/>
</dbReference>
<evidence type="ECO:0000256" key="10">
    <source>
        <dbReference type="ARBA" id="ARBA00022927"/>
    </source>
</evidence>
<gene>
    <name evidence="18" type="ORF">C8A00DRAFT_35256</name>
</gene>
<dbReference type="GO" id="GO:0034045">
    <property type="term" value="C:phagophore assembly site membrane"/>
    <property type="evidence" value="ECO:0007669"/>
    <property type="project" value="UniProtKB-SubCell"/>
</dbReference>
<evidence type="ECO:0000256" key="9">
    <source>
        <dbReference type="ARBA" id="ARBA00022840"/>
    </source>
</evidence>
<feature type="compositionally biased region" description="Low complexity" evidence="15">
    <location>
        <begin position="568"/>
        <end position="586"/>
    </location>
</feature>
<comment type="subcellular location">
    <subcellularLocation>
        <location evidence="1">Preautophagosomal structure membrane</location>
        <topology evidence="1">Peripheral membrane protein</topology>
    </subcellularLocation>
</comment>
<evidence type="ECO:0000256" key="14">
    <source>
        <dbReference type="ARBA" id="ARBA00048679"/>
    </source>
</evidence>
<dbReference type="PROSITE" id="PS50006">
    <property type="entry name" value="FHA_DOMAIN"/>
    <property type="match status" value="1"/>
</dbReference>
<evidence type="ECO:0000313" key="18">
    <source>
        <dbReference type="EMBL" id="KAK4152080.1"/>
    </source>
</evidence>
<evidence type="ECO:0000256" key="5">
    <source>
        <dbReference type="ARBA" id="ARBA00022527"/>
    </source>
</evidence>
<reference evidence="18" key="2">
    <citation type="submission" date="2023-05" db="EMBL/GenBank/DDBJ databases">
        <authorList>
            <consortium name="Lawrence Berkeley National Laboratory"/>
            <person name="Steindorff A."/>
            <person name="Hensen N."/>
            <person name="Bonometti L."/>
            <person name="Westerberg I."/>
            <person name="Brannstrom I.O."/>
            <person name="Guillou S."/>
            <person name="Cros-Aarteil S."/>
            <person name="Calhoun S."/>
            <person name="Haridas S."/>
            <person name="Kuo A."/>
            <person name="Mondo S."/>
            <person name="Pangilinan J."/>
            <person name="Riley R."/>
            <person name="Labutti K."/>
            <person name="Andreopoulos B."/>
            <person name="Lipzen A."/>
            <person name="Chen C."/>
            <person name="Yanf M."/>
            <person name="Daum C."/>
            <person name="Ng V."/>
            <person name="Clum A."/>
            <person name="Ohm R."/>
            <person name="Martin F."/>
            <person name="Silar P."/>
            <person name="Natvig D."/>
            <person name="Lalanne C."/>
            <person name="Gautier V."/>
            <person name="Ament-Velasquez S.L."/>
            <person name="Kruys A."/>
            <person name="Hutchinson M.I."/>
            <person name="Powell A.J."/>
            <person name="Barry K."/>
            <person name="Miller A.N."/>
            <person name="Grigoriev I.V."/>
            <person name="Debuchy R."/>
            <person name="Gladieux P."/>
            <person name="Thoren M.H."/>
            <person name="Johannesson H."/>
        </authorList>
    </citation>
    <scope>NUCLEOTIDE SEQUENCE</scope>
    <source>
        <strain evidence="18">CBS 538.74</strain>
    </source>
</reference>
<dbReference type="Proteomes" id="UP001302745">
    <property type="component" value="Unassembled WGS sequence"/>
</dbReference>
<keyword evidence="8 18" id="KW-0418">Kinase</keyword>
<dbReference type="InterPro" id="IPR011009">
    <property type="entry name" value="Kinase-like_dom_sf"/>
</dbReference>
<feature type="compositionally biased region" description="Acidic residues" evidence="15">
    <location>
        <begin position="602"/>
        <end position="620"/>
    </location>
</feature>
<keyword evidence="11" id="KW-0072">Autophagy</keyword>
<dbReference type="InterPro" id="IPR008984">
    <property type="entry name" value="SMAD_FHA_dom_sf"/>
</dbReference>
<evidence type="ECO:0000256" key="12">
    <source>
        <dbReference type="ARBA" id="ARBA00030237"/>
    </source>
</evidence>
<name>A0AAN6VIU2_9PEZI</name>
<dbReference type="InterPro" id="IPR000719">
    <property type="entry name" value="Prot_kinase_dom"/>
</dbReference>
<proteinExistence type="inferred from homology"/>
<dbReference type="GO" id="GO:0042594">
    <property type="term" value="P:response to starvation"/>
    <property type="evidence" value="ECO:0007669"/>
    <property type="project" value="TreeGrafter"/>
</dbReference>
<dbReference type="GO" id="GO:0015031">
    <property type="term" value="P:protein transport"/>
    <property type="evidence" value="ECO:0007669"/>
    <property type="project" value="UniProtKB-KW"/>
</dbReference>
<dbReference type="CDD" id="cd00060">
    <property type="entry name" value="FHA"/>
    <property type="match status" value="1"/>
</dbReference>
<feature type="region of interest" description="Disordered" evidence="15">
    <location>
        <begin position="521"/>
        <end position="621"/>
    </location>
</feature>
<evidence type="ECO:0000259" key="17">
    <source>
        <dbReference type="PROSITE" id="PS50011"/>
    </source>
</evidence>
<dbReference type="GO" id="GO:0004674">
    <property type="term" value="F:protein serine/threonine kinase activity"/>
    <property type="evidence" value="ECO:0007669"/>
    <property type="project" value="UniProtKB-KW"/>
</dbReference>
<dbReference type="EMBL" id="MU856988">
    <property type="protein sequence ID" value="KAK4152080.1"/>
    <property type="molecule type" value="Genomic_DNA"/>
</dbReference>
<dbReference type="GO" id="GO:0010506">
    <property type="term" value="P:regulation of autophagy"/>
    <property type="evidence" value="ECO:0007669"/>
    <property type="project" value="InterPro"/>
</dbReference>
<evidence type="ECO:0000256" key="1">
    <source>
        <dbReference type="ARBA" id="ARBA00004623"/>
    </source>
</evidence>
<dbReference type="GO" id="GO:0005776">
    <property type="term" value="C:autophagosome"/>
    <property type="evidence" value="ECO:0007669"/>
    <property type="project" value="TreeGrafter"/>
</dbReference>
<dbReference type="PANTHER" id="PTHR24348">
    <property type="entry name" value="SERINE/THREONINE-PROTEIN KINASE UNC-51-RELATED"/>
    <property type="match status" value="1"/>
</dbReference>
<dbReference type="GO" id="GO:0005829">
    <property type="term" value="C:cytosol"/>
    <property type="evidence" value="ECO:0007669"/>
    <property type="project" value="TreeGrafter"/>
</dbReference>
<keyword evidence="7" id="KW-0547">Nucleotide-binding</keyword>
<dbReference type="InterPro" id="IPR008271">
    <property type="entry name" value="Ser/Thr_kinase_AS"/>
</dbReference>
<feature type="region of interest" description="Disordered" evidence="15">
    <location>
        <begin position="43"/>
        <end position="71"/>
    </location>
</feature>
<dbReference type="SUPFAM" id="SSF49879">
    <property type="entry name" value="SMAD/FHA domain"/>
    <property type="match status" value="1"/>
</dbReference>
<dbReference type="SMART" id="SM00220">
    <property type="entry name" value="S_TKc"/>
    <property type="match status" value="1"/>
</dbReference>
<keyword evidence="4" id="KW-0813">Transport</keyword>
<dbReference type="Gene3D" id="1.10.510.10">
    <property type="entry name" value="Transferase(Phosphotransferase) domain 1"/>
    <property type="match status" value="1"/>
</dbReference>
<evidence type="ECO:0000256" key="8">
    <source>
        <dbReference type="ARBA" id="ARBA00022777"/>
    </source>
</evidence>
<dbReference type="PROSITE" id="PS50011">
    <property type="entry name" value="PROTEIN_KINASE_DOM"/>
    <property type="match status" value="1"/>
</dbReference>
<dbReference type="SMART" id="SM00240">
    <property type="entry name" value="FHA"/>
    <property type="match status" value="1"/>
</dbReference>
<feature type="region of interest" description="Disordered" evidence="15">
    <location>
        <begin position="647"/>
        <end position="674"/>
    </location>
</feature>
<dbReference type="Pfam" id="PF00069">
    <property type="entry name" value="Pkinase"/>
    <property type="match status" value="1"/>
</dbReference>
<comment type="catalytic activity">
    <reaction evidence="14">
        <text>L-seryl-[protein] + ATP = O-phospho-L-seryl-[protein] + ADP + H(+)</text>
        <dbReference type="Rhea" id="RHEA:17989"/>
        <dbReference type="Rhea" id="RHEA-COMP:9863"/>
        <dbReference type="Rhea" id="RHEA-COMP:11604"/>
        <dbReference type="ChEBI" id="CHEBI:15378"/>
        <dbReference type="ChEBI" id="CHEBI:29999"/>
        <dbReference type="ChEBI" id="CHEBI:30616"/>
        <dbReference type="ChEBI" id="CHEBI:83421"/>
        <dbReference type="ChEBI" id="CHEBI:456216"/>
        <dbReference type="EC" id="2.7.11.1"/>
    </reaction>
</comment>
<dbReference type="GO" id="GO:0005524">
    <property type="term" value="F:ATP binding"/>
    <property type="evidence" value="ECO:0007669"/>
    <property type="project" value="UniProtKB-KW"/>
</dbReference>
<dbReference type="InterPro" id="IPR000253">
    <property type="entry name" value="FHA_dom"/>
</dbReference>
<keyword evidence="6" id="KW-0808">Transferase</keyword>
<comment type="catalytic activity">
    <reaction evidence="13">
        <text>L-threonyl-[protein] + ATP = O-phospho-L-threonyl-[protein] + ADP + H(+)</text>
        <dbReference type="Rhea" id="RHEA:46608"/>
        <dbReference type="Rhea" id="RHEA-COMP:11060"/>
        <dbReference type="Rhea" id="RHEA-COMP:11605"/>
        <dbReference type="ChEBI" id="CHEBI:15378"/>
        <dbReference type="ChEBI" id="CHEBI:30013"/>
        <dbReference type="ChEBI" id="CHEBI:30616"/>
        <dbReference type="ChEBI" id="CHEBI:61977"/>
        <dbReference type="ChEBI" id="CHEBI:456216"/>
        <dbReference type="EC" id="2.7.11.1"/>
    </reaction>
</comment>
<evidence type="ECO:0000256" key="2">
    <source>
        <dbReference type="ARBA" id="ARBA00005575"/>
    </source>
</evidence>
<comment type="similarity">
    <text evidence="2">Belongs to the protein kinase superfamily. CAMK Ser/Thr protein kinase family. CHEK2 subfamily.</text>
</comment>